<dbReference type="InterPro" id="IPR023010">
    <property type="entry name" value="GcvPA"/>
</dbReference>
<dbReference type="InterPro" id="IPR015422">
    <property type="entry name" value="PyrdxlP-dep_Trfase_small"/>
</dbReference>
<dbReference type="Gene3D" id="3.40.640.10">
    <property type="entry name" value="Type I PLP-dependent aspartate aminotransferase-like (Major domain)"/>
    <property type="match status" value="1"/>
</dbReference>
<dbReference type="PANTHER" id="PTHR42806">
    <property type="entry name" value="GLYCINE CLEAVAGE SYSTEM P-PROTEIN"/>
    <property type="match status" value="1"/>
</dbReference>
<accession>A0A6J6S8I0</accession>
<dbReference type="GO" id="GO:0004375">
    <property type="term" value="F:glycine dehydrogenase (decarboxylating) activity"/>
    <property type="evidence" value="ECO:0007669"/>
    <property type="project" value="InterPro"/>
</dbReference>
<dbReference type="AlphaFoldDB" id="A0A6J6S8I0"/>
<sequence length="147" mass="16185">MAFGLTLFEQSSYGSREHGKDWTGNSVYLWTVANATYMALLGPNGFAELGKTILQRSHYAAKKIAEIPGVTVTWPSGFFKEFVVNFDGTKKKVSQINKSLLAKKIFGGKDLSKDFPNLGESALYCVTEIHTLEDLDALVSALKEVTK</sequence>
<evidence type="ECO:0000313" key="1">
    <source>
        <dbReference type="EMBL" id="CAB4730817.1"/>
    </source>
</evidence>
<dbReference type="GO" id="GO:0009116">
    <property type="term" value="P:nucleoside metabolic process"/>
    <property type="evidence" value="ECO:0007669"/>
    <property type="project" value="InterPro"/>
</dbReference>
<reference evidence="1" key="1">
    <citation type="submission" date="2020-05" db="EMBL/GenBank/DDBJ databases">
        <authorList>
            <person name="Chiriac C."/>
            <person name="Salcher M."/>
            <person name="Ghai R."/>
            <person name="Kavagutti S V."/>
        </authorList>
    </citation>
    <scope>NUCLEOTIDE SEQUENCE</scope>
</reference>
<dbReference type="InterPro" id="IPR015424">
    <property type="entry name" value="PyrdxlP-dep_Trfase"/>
</dbReference>
<dbReference type="SUPFAM" id="SSF53383">
    <property type="entry name" value="PLP-dependent transferases"/>
    <property type="match status" value="1"/>
</dbReference>
<dbReference type="EMBL" id="CAEZYS010000023">
    <property type="protein sequence ID" value="CAB4730817.1"/>
    <property type="molecule type" value="Genomic_DNA"/>
</dbReference>
<dbReference type="Gene3D" id="3.90.1150.10">
    <property type="entry name" value="Aspartate Aminotransferase, domain 1"/>
    <property type="match status" value="1"/>
</dbReference>
<name>A0A6J6S8I0_9ZZZZ</name>
<organism evidence="1">
    <name type="scientific">freshwater metagenome</name>
    <dbReference type="NCBI Taxonomy" id="449393"/>
    <lineage>
        <taxon>unclassified sequences</taxon>
        <taxon>metagenomes</taxon>
        <taxon>ecological metagenomes</taxon>
    </lineage>
</organism>
<proteinExistence type="predicted"/>
<dbReference type="InterPro" id="IPR015421">
    <property type="entry name" value="PyrdxlP-dep_Trfase_major"/>
</dbReference>
<dbReference type="PANTHER" id="PTHR42806:SF1">
    <property type="entry name" value="GLYCINE DEHYDROGENASE (DECARBOXYLATING)"/>
    <property type="match status" value="1"/>
</dbReference>
<gene>
    <name evidence="1" type="ORF">UFOPK2782_00301</name>
</gene>
<protein>
    <submittedName>
        <fullName evidence="1">Unannotated protein</fullName>
    </submittedName>
</protein>